<evidence type="ECO:0008006" key="3">
    <source>
        <dbReference type="Google" id="ProtNLM"/>
    </source>
</evidence>
<evidence type="ECO:0000313" key="1">
    <source>
        <dbReference type="EMBL" id="ASZ76771.1"/>
    </source>
</evidence>
<sequence>MLLFTKKVIITQHAKERYLERVAKKPMNNRQVRSAILNDFQIKNVRKKTPKNEQNEFKLWVFGSRLYVCNETDKTIVVKTVIQMLPEDEKRIIKEIEEKG</sequence>
<name>A0A249XXR8_9CAUD</name>
<keyword evidence="2" id="KW-1185">Reference proteome</keyword>
<protein>
    <recommendedName>
        <fullName evidence="3">DUF4258 domain-containing protein</fullName>
    </recommendedName>
</protein>
<evidence type="ECO:0000313" key="2">
    <source>
        <dbReference type="Proteomes" id="UP000260005"/>
    </source>
</evidence>
<accession>A0A249XXR8</accession>
<reference evidence="1 2" key="1">
    <citation type="submission" date="2017-04" db="EMBL/GenBank/DDBJ databases">
        <title>Complete Genome Sequence of Lytic Bacteriophage EF1 Infecting Enterococcus faecalis Isolates.</title>
        <authorList>
            <person name="Kim D."/>
            <person name="Kim Y.J."/>
            <person name="Han B.K."/>
            <person name="Kim H."/>
        </authorList>
    </citation>
    <scope>NUCLEOTIDE SEQUENCE [LARGE SCALE GENOMIC DNA]</scope>
</reference>
<proteinExistence type="predicted"/>
<dbReference type="EMBL" id="MF001358">
    <property type="protein sequence ID" value="ASZ76771.1"/>
    <property type="molecule type" value="Genomic_DNA"/>
</dbReference>
<organism evidence="1 2">
    <name type="scientific">Enterococcus phage EF1</name>
    <dbReference type="NCBI Taxonomy" id="2025813"/>
    <lineage>
        <taxon>Viruses</taxon>
        <taxon>Duplodnaviria</taxon>
        <taxon>Heunggongvirae</taxon>
        <taxon>Uroviricota</taxon>
        <taxon>Caudoviricetes</taxon>
    </lineage>
</organism>
<dbReference type="Proteomes" id="UP000260005">
    <property type="component" value="Segment"/>
</dbReference>